<proteinExistence type="predicted"/>
<comment type="caution">
    <text evidence="2">The sequence shown here is derived from an EMBL/GenBank/DDBJ whole genome shotgun (WGS) entry which is preliminary data.</text>
</comment>
<name>A0A8K0QT02_9PLEO</name>
<feature type="signal peptide" evidence="1">
    <location>
        <begin position="1"/>
        <end position="18"/>
    </location>
</feature>
<organism evidence="2 3">
    <name type="scientific">Paraphoma chrysanthemicola</name>
    <dbReference type="NCBI Taxonomy" id="798071"/>
    <lineage>
        <taxon>Eukaryota</taxon>
        <taxon>Fungi</taxon>
        <taxon>Dikarya</taxon>
        <taxon>Ascomycota</taxon>
        <taxon>Pezizomycotina</taxon>
        <taxon>Dothideomycetes</taxon>
        <taxon>Pleosporomycetidae</taxon>
        <taxon>Pleosporales</taxon>
        <taxon>Pleosporineae</taxon>
        <taxon>Phaeosphaeriaceae</taxon>
        <taxon>Paraphoma</taxon>
    </lineage>
</organism>
<reference evidence="2" key="1">
    <citation type="journal article" date="2021" name="Nat. Commun.">
        <title>Genetic determinants of endophytism in the Arabidopsis root mycobiome.</title>
        <authorList>
            <person name="Mesny F."/>
            <person name="Miyauchi S."/>
            <person name="Thiergart T."/>
            <person name="Pickel B."/>
            <person name="Atanasova L."/>
            <person name="Karlsson M."/>
            <person name="Huettel B."/>
            <person name="Barry K.W."/>
            <person name="Haridas S."/>
            <person name="Chen C."/>
            <person name="Bauer D."/>
            <person name="Andreopoulos W."/>
            <person name="Pangilinan J."/>
            <person name="LaButti K."/>
            <person name="Riley R."/>
            <person name="Lipzen A."/>
            <person name="Clum A."/>
            <person name="Drula E."/>
            <person name="Henrissat B."/>
            <person name="Kohler A."/>
            <person name="Grigoriev I.V."/>
            <person name="Martin F.M."/>
            <person name="Hacquard S."/>
        </authorList>
    </citation>
    <scope>NUCLEOTIDE SEQUENCE</scope>
    <source>
        <strain evidence="2">MPI-SDFR-AT-0120</strain>
    </source>
</reference>
<evidence type="ECO:0000256" key="1">
    <source>
        <dbReference type="SAM" id="SignalP"/>
    </source>
</evidence>
<keyword evidence="3" id="KW-1185">Reference proteome</keyword>
<feature type="chain" id="PRO_5035439968" description="Secreted protein" evidence="1">
    <location>
        <begin position="19"/>
        <end position="110"/>
    </location>
</feature>
<gene>
    <name evidence="2" type="ORF">FB567DRAFT_243787</name>
</gene>
<keyword evidence="1" id="KW-0732">Signal</keyword>
<accession>A0A8K0QT02</accession>
<dbReference type="AlphaFoldDB" id="A0A8K0QT02"/>
<evidence type="ECO:0000313" key="2">
    <source>
        <dbReference type="EMBL" id="KAH7069270.1"/>
    </source>
</evidence>
<evidence type="ECO:0000313" key="3">
    <source>
        <dbReference type="Proteomes" id="UP000813461"/>
    </source>
</evidence>
<evidence type="ECO:0008006" key="4">
    <source>
        <dbReference type="Google" id="ProtNLM"/>
    </source>
</evidence>
<protein>
    <recommendedName>
        <fullName evidence="4">Secreted protein</fullName>
    </recommendedName>
</protein>
<dbReference type="Proteomes" id="UP000813461">
    <property type="component" value="Unassembled WGS sequence"/>
</dbReference>
<dbReference type="EMBL" id="JAGMVJ010000030">
    <property type="protein sequence ID" value="KAH7069270.1"/>
    <property type="molecule type" value="Genomic_DNA"/>
</dbReference>
<sequence length="110" mass="12953">MRLFWICVLYYIHAHCLTQIQLLLNMKLTLHCETCLSHCVPQVSSWMCPTDSQADEEHFPAVWLHSQQDIWMNQSPLCVTRTRKKRKVLSITSHVKILATEFGRRNISRT</sequence>